<dbReference type="EMBL" id="BRZA01000002">
    <property type="protein sequence ID" value="GLC88662.1"/>
    <property type="molecule type" value="Genomic_DNA"/>
</dbReference>
<sequence>MLKVTGQATLKVRYEVELPISEAAYEAMSEQEAHAYLDGHIDWQQACQNAETNEIDVWDYEEVDNIN</sequence>
<evidence type="ECO:0000313" key="1">
    <source>
        <dbReference type="EMBL" id="GLC88662.1"/>
    </source>
</evidence>
<protein>
    <submittedName>
        <fullName evidence="1">Uncharacterized protein</fullName>
    </submittedName>
</protein>
<evidence type="ECO:0000313" key="2">
    <source>
        <dbReference type="Proteomes" id="UP001065593"/>
    </source>
</evidence>
<comment type="caution">
    <text evidence="1">The sequence shown here is derived from an EMBL/GenBank/DDBJ whole genome shotgun (WGS) entry which is preliminary data.</text>
</comment>
<organism evidence="1 2">
    <name type="scientific">Lysinibacillus piscis</name>
    <dbReference type="NCBI Taxonomy" id="2518931"/>
    <lineage>
        <taxon>Bacteria</taxon>
        <taxon>Bacillati</taxon>
        <taxon>Bacillota</taxon>
        <taxon>Bacilli</taxon>
        <taxon>Bacillales</taxon>
        <taxon>Bacillaceae</taxon>
        <taxon>Lysinibacillus</taxon>
    </lineage>
</organism>
<accession>A0ABQ5NJW6</accession>
<dbReference type="RefSeq" id="WP_264988424.1">
    <property type="nucleotide sequence ID" value="NZ_BRZA01000002.1"/>
</dbReference>
<gene>
    <name evidence="1" type="ORF">LYSBPC_17890</name>
</gene>
<name>A0ABQ5NJW6_9BACI</name>
<reference evidence="1" key="1">
    <citation type="submission" date="2022-08" db="EMBL/GenBank/DDBJ databases">
        <title>Draft genome sequence of Lysinibacillus sp. strain KH24.</title>
        <authorList>
            <person name="Kanbe H."/>
            <person name="Itoh H."/>
        </authorList>
    </citation>
    <scope>NUCLEOTIDE SEQUENCE</scope>
    <source>
        <strain evidence="1">KH24</strain>
    </source>
</reference>
<dbReference type="Proteomes" id="UP001065593">
    <property type="component" value="Unassembled WGS sequence"/>
</dbReference>
<keyword evidence="2" id="KW-1185">Reference proteome</keyword>
<proteinExistence type="predicted"/>